<comment type="similarity">
    <text evidence="5">Belongs to the SAT4 family.</text>
</comment>
<evidence type="ECO:0000256" key="6">
    <source>
        <dbReference type="SAM" id="MobiDB-lite"/>
    </source>
</evidence>
<reference evidence="9" key="1">
    <citation type="journal article" date="2020" name="Stud. Mycol.">
        <title>101 Dothideomycetes genomes: a test case for predicting lifestyles and emergence of pathogens.</title>
        <authorList>
            <person name="Haridas S."/>
            <person name="Albert R."/>
            <person name="Binder M."/>
            <person name="Bloem J."/>
            <person name="Labutti K."/>
            <person name="Salamov A."/>
            <person name="Andreopoulos B."/>
            <person name="Baker S."/>
            <person name="Barry K."/>
            <person name="Bills G."/>
            <person name="Bluhm B."/>
            <person name="Cannon C."/>
            <person name="Castanera R."/>
            <person name="Culley D."/>
            <person name="Daum C."/>
            <person name="Ezra D."/>
            <person name="Gonzalez J."/>
            <person name="Henrissat B."/>
            <person name="Kuo A."/>
            <person name="Liang C."/>
            <person name="Lipzen A."/>
            <person name="Lutzoni F."/>
            <person name="Magnuson J."/>
            <person name="Mondo S."/>
            <person name="Nolan M."/>
            <person name="Ohm R."/>
            <person name="Pangilinan J."/>
            <person name="Park H.-J."/>
            <person name="Ramirez L."/>
            <person name="Alfaro M."/>
            <person name="Sun H."/>
            <person name="Tritt A."/>
            <person name="Yoshinaga Y."/>
            <person name="Zwiers L.-H."/>
            <person name="Turgeon B."/>
            <person name="Goodwin S."/>
            <person name="Spatafora J."/>
            <person name="Crous P."/>
            <person name="Grigoriev I."/>
        </authorList>
    </citation>
    <scope>NUCLEOTIDE SEQUENCE</scope>
    <source>
        <strain evidence="9">CBS 175.79</strain>
    </source>
</reference>
<comment type="subcellular location">
    <subcellularLocation>
        <location evidence="1">Membrane</location>
        <topology evidence="1">Multi-pass membrane protein</topology>
    </subcellularLocation>
</comment>
<dbReference type="PANTHER" id="PTHR33048">
    <property type="entry name" value="PTH11-LIKE INTEGRAL MEMBRANE PROTEIN (AFU_ORTHOLOGUE AFUA_5G11245)"/>
    <property type="match status" value="1"/>
</dbReference>
<dbReference type="RefSeq" id="XP_033386247.1">
    <property type="nucleotide sequence ID" value="XM_033521388.1"/>
</dbReference>
<evidence type="ECO:0000256" key="5">
    <source>
        <dbReference type="ARBA" id="ARBA00038359"/>
    </source>
</evidence>
<dbReference type="AlphaFoldDB" id="A0A6A5XX48"/>
<feature type="transmembrane region" description="Helical" evidence="7">
    <location>
        <begin position="56"/>
        <end position="78"/>
    </location>
</feature>
<accession>A0A6A5XX48</accession>
<dbReference type="Proteomes" id="UP000799778">
    <property type="component" value="Unassembled WGS sequence"/>
</dbReference>
<proteinExistence type="inferred from homology"/>
<dbReference type="EMBL" id="ML978068">
    <property type="protein sequence ID" value="KAF2017908.1"/>
    <property type="molecule type" value="Genomic_DNA"/>
</dbReference>
<evidence type="ECO:0000256" key="4">
    <source>
        <dbReference type="ARBA" id="ARBA00023136"/>
    </source>
</evidence>
<feature type="transmembrane region" description="Helical" evidence="7">
    <location>
        <begin position="141"/>
        <end position="166"/>
    </location>
</feature>
<evidence type="ECO:0000256" key="1">
    <source>
        <dbReference type="ARBA" id="ARBA00004141"/>
    </source>
</evidence>
<feature type="region of interest" description="Disordered" evidence="6">
    <location>
        <begin position="320"/>
        <end position="364"/>
    </location>
</feature>
<dbReference type="Pfam" id="PF20684">
    <property type="entry name" value="Fung_rhodopsin"/>
    <property type="match status" value="1"/>
</dbReference>
<evidence type="ECO:0000256" key="7">
    <source>
        <dbReference type="SAM" id="Phobius"/>
    </source>
</evidence>
<evidence type="ECO:0000256" key="3">
    <source>
        <dbReference type="ARBA" id="ARBA00022989"/>
    </source>
</evidence>
<dbReference type="GO" id="GO:0016020">
    <property type="term" value="C:membrane"/>
    <property type="evidence" value="ECO:0007669"/>
    <property type="project" value="UniProtKB-SubCell"/>
</dbReference>
<feature type="transmembrane region" description="Helical" evidence="7">
    <location>
        <begin position="254"/>
        <end position="273"/>
    </location>
</feature>
<feature type="transmembrane region" description="Helical" evidence="7">
    <location>
        <begin position="109"/>
        <end position="129"/>
    </location>
</feature>
<feature type="transmembrane region" description="Helical" evidence="7">
    <location>
        <begin position="218"/>
        <end position="242"/>
    </location>
</feature>
<dbReference type="PANTHER" id="PTHR33048:SF47">
    <property type="entry name" value="INTEGRAL MEMBRANE PROTEIN-RELATED"/>
    <property type="match status" value="1"/>
</dbReference>
<feature type="transmembrane region" description="Helical" evidence="7">
    <location>
        <begin position="23"/>
        <end position="44"/>
    </location>
</feature>
<dbReference type="InterPro" id="IPR052337">
    <property type="entry name" value="SAT4-like"/>
</dbReference>
<keyword evidence="10" id="KW-1185">Reference proteome</keyword>
<sequence>MATHASTSHYTPVYVAEDHGQTLIVISAIFIVLDTVFVALRFYGQRISRSPAGLDDFIVPFAWFTHIGLCILGIIMVYDAGVGRHLEYIQATNPHKIAAWAKSLYALEWLYLPAVALPKISILLLYLRLFTNRSLRIACHVLIWVLVANWVAYLVASSFQCVPFEYQWNKKIPGKCFNQPAFYKTVSAPNILTDVLMLLLPLKTVFDLKVSRPRKLGVLFIFLSGGMGIVASCVRMAAFFQVDAFSDNTCRCFPIVWFSILTGFVGSSVKLVGWSIVEPGMYLIAACSVRFRPVMIKLAEKLHVKSTIIHVSQKLSRGSSHSSDVRLERVPSSYAGSSRVEKGGYEDTVSIPSKSSMGDERLPV</sequence>
<keyword evidence="3 7" id="KW-1133">Transmembrane helix</keyword>
<dbReference type="GeneID" id="54278785"/>
<keyword evidence="2 7" id="KW-0812">Transmembrane</keyword>
<feature type="transmembrane region" description="Helical" evidence="7">
    <location>
        <begin position="186"/>
        <end position="206"/>
    </location>
</feature>
<dbReference type="OrthoDB" id="3529975at2759"/>
<keyword evidence="4 7" id="KW-0472">Membrane</keyword>
<name>A0A6A5XX48_9PLEO</name>
<evidence type="ECO:0000259" key="8">
    <source>
        <dbReference type="Pfam" id="PF20684"/>
    </source>
</evidence>
<evidence type="ECO:0000313" key="10">
    <source>
        <dbReference type="Proteomes" id="UP000799778"/>
    </source>
</evidence>
<evidence type="ECO:0000256" key="2">
    <source>
        <dbReference type="ARBA" id="ARBA00022692"/>
    </source>
</evidence>
<dbReference type="InterPro" id="IPR049326">
    <property type="entry name" value="Rhodopsin_dom_fungi"/>
</dbReference>
<organism evidence="9 10">
    <name type="scientific">Aaosphaeria arxii CBS 175.79</name>
    <dbReference type="NCBI Taxonomy" id="1450172"/>
    <lineage>
        <taxon>Eukaryota</taxon>
        <taxon>Fungi</taxon>
        <taxon>Dikarya</taxon>
        <taxon>Ascomycota</taxon>
        <taxon>Pezizomycotina</taxon>
        <taxon>Dothideomycetes</taxon>
        <taxon>Pleosporomycetidae</taxon>
        <taxon>Pleosporales</taxon>
        <taxon>Pleosporales incertae sedis</taxon>
        <taxon>Aaosphaeria</taxon>
    </lineage>
</organism>
<evidence type="ECO:0000313" key="9">
    <source>
        <dbReference type="EMBL" id="KAF2017908.1"/>
    </source>
</evidence>
<feature type="domain" description="Rhodopsin" evidence="8">
    <location>
        <begin position="40"/>
        <end position="295"/>
    </location>
</feature>
<protein>
    <submittedName>
        <fullName evidence="9">Integral membrane protein</fullName>
    </submittedName>
</protein>
<gene>
    <name evidence="9" type="ORF">BU24DRAFT_162010</name>
</gene>